<dbReference type="WBParaSite" id="RSKR_0000330100.1">
    <property type="protein sequence ID" value="RSKR_0000330100.1"/>
    <property type="gene ID" value="RSKR_0000330100"/>
</dbReference>
<organism evidence="1 2">
    <name type="scientific">Rhabditophanes sp. KR3021</name>
    <dbReference type="NCBI Taxonomy" id="114890"/>
    <lineage>
        <taxon>Eukaryota</taxon>
        <taxon>Metazoa</taxon>
        <taxon>Ecdysozoa</taxon>
        <taxon>Nematoda</taxon>
        <taxon>Chromadorea</taxon>
        <taxon>Rhabditida</taxon>
        <taxon>Tylenchina</taxon>
        <taxon>Panagrolaimomorpha</taxon>
        <taxon>Strongyloidoidea</taxon>
        <taxon>Alloionematidae</taxon>
        <taxon>Rhabditophanes</taxon>
    </lineage>
</organism>
<accession>A0AC35TSA5</accession>
<proteinExistence type="predicted"/>
<sequence>MKRNTFQNYRQNSLIQEKTPIPQRKLSDPVRGNTKESPAKLLIQLIRQTPSLDRRNSLDIIKQKIEDIDTCNVSPKQLSPRELYDSIQKNIITPNVIYSLSKQLSSGSELSDTLRSSLRLRERNLVRRQSVLTANWLSQFEALEFILESKSPKIASQLIPRRCMSENALDLIDKGMPVKFKENKSNGDTENALAFAQLNNSNGFGKGRVVVCNNHYDTKKRVSFSAPSSSNIRHQALGRNSIKKVKPIVKKSVGISDYEYTPIDYDTFKAWRRGSRMSTITKQKSPVFKKKKNAGIKIVCCSERFEKYEVKEPSIESDFAEEKIIATKMNPNSFPKSSLNYIKLLFARGIQNCFQK</sequence>
<protein>
    <submittedName>
        <fullName evidence="2">Uncharacterized protein</fullName>
    </submittedName>
</protein>
<name>A0AC35TSA5_9BILA</name>
<dbReference type="Proteomes" id="UP000095286">
    <property type="component" value="Unplaced"/>
</dbReference>
<evidence type="ECO:0000313" key="2">
    <source>
        <dbReference type="WBParaSite" id="RSKR_0000330100.1"/>
    </source>
</evidence>
<evidence type="ECO:0000313" key="1">
    <source>
        <dbReference type="Proteomes" id="UP000095286"/>
    </source>
</evidence>
<reference evidence="2" key="1">
    <citation type="submission" date="2016-11" db="UniProtKB">
        <authorList>
            <consortium name="WormBaseParasite"/>
        </authorList>
    </citation>
    <scope>IDENTIFICATION</scope>
    <source>
        <strain evidence="2">KR3021</strain>
    </source>
</reference>